<dbReference type="RefSeq" id="WP_188913379.1">
    <property type="nucleotide sequence ID" value="NZ_BMIQ01000013.1"/>
</dbReference>
<accession>A0A917A3B0</accession>
<evidence type="ECO:0000313" key="4">
    <source>
        <dbReference type="Proteomes" id="UP000644699"/>
    </source>
</evidence>
<evidence type="ECO:0000256" key="1">
    <source>
        <dbReference type="SAM" id="Phobius"/>
    </source>
</evidence>
<comment type="caution">
    <text evidence="3">The sequence shown here is derived from an EMBL/GenBank/DDBJ whole genome shotgun (WGS) entry which is preliminary data.</text>
</comment>
<gene>
    <name evidence="3" type="ORF">GCM10011390_49620</name>
</gene>
<dbReference type="InterPro" id="IPR036596">
    <property type="entry name" value="Cyt-C_aa3_sf"/>
</dbReference>
<feature type="transmembrane region" description="Helical" evidence="1">
    <location>
        <begin position="55"/>
        <end position="76"/>
    </location>
</feature>
<keyword evidence="1" id="KW-1133">Transmembrane helix</keyword>
<dbReference type="Proteomes" id="UP000644699">
    <property type="component" value="Unassembled WGS sequence"/>
</dbReference>
<sequence length="83" mass="8669">MAQQPGYDPHATGEMDYPEHQRTYARFLGLVKYGSIGVVAILLFMAVALVGNGGFIGGIVLAAIFVAVAVFVLSAGEAGSMKH</sequence>
<dbReference type="Pfam" id="PF07835">
    <property type="entry name" value="COX4_pro_2"/>
    <property type="match status" value="1"/>
</dbReference>
<reference evidence="3" key="2">
    <citation type="submission" date="2020-09" db="EMBL/GenBank/DDBJ databases">
        <authorList>
            <person name="Sun Q."/>
            <person name="Zhou Y."/>
        </authorList>
    </citation>
    <scope>NUCLEOTIDE SEQUENCE</scope>
    <source>
        <strain evidence="3">CGMCC 1.15367</strain>
    </source>
</reference>
<keyword evidence="1" id="KW-0812">Transmembrane</keyword>
<dbReference type="InterPro" id="IPR012422">
    <property type="entry name" value="Cyt_c_oxidase_su4_bac-aa3"/>
</dbReference>
<feature type="domain" description="Cytochrome c oxidase subunit IV bacterial aa3 type" evidence="2">
    <location>
        <begin position="10"/>
        <end position="48"/>
    </location>
</feature>
<evidence type="ECO:0000313" key="3">
    <source>
        <dbReference type="EMBL" id="GGE24290.1"/>
    </source>
</evidence>
<dbReference type="AlphaFoldDB" id="A0A917A3B0"/>
<keyword evidence="4" id="KW-1185">Reference proteome</keyword>
<name>A0A917A3B0_9HYPH</name>
<dbReference type="SUPFAM" id="SSF81469">
    <property type="entry name" value="Bacterial aa3 type cytochrome c oxidase subunit IV"/>
    <property type="match status" value="1"/>
</dbReference>
<dbReference type="EMBL" id="BMIQ01000013">
    <property type="protein sequence ID" value="GGE24290.1"/>
    <property type="molecule type" value="Genomic_DNA"/>
</dbReference>
<organism evidence="3 4">
    <name type="scientific">Aureimonas endophytica</name>
    <dbReference type="NCBI Taxonomy" id="2027858"/>
    <lineage>
        <taxon>Bacteria</taxon>
        <taxon>Pseudomonadati</taxon>
        <taxon>Pseudomonadota</taxon>
        <taxon>Alphaproteobacteria</taxon>
        <taxon>Hyphomicrobiales</taxon>
        <taxon>Aurantimonadaceae</taxon>
        <taxon>Aureimonas</taxon>
    </lineage>
</organism>
<keyword evidence="1" id="KW-0472">Membrane</keyword>
<proteinExistence type="predicted"/>
<reference evidence="3" key="1">
    <citation type="journal article" date="2014" name="Int. J. Syst. Evol. Microbiol.">
        <title>Complete genome sequence of Corynebacterium casei LMG S-19264T (=DSM 44701T), isolated from a smear-ripened cheese.</title>
        <authorList>
            <consortium name="US DOE Joint Genome Institute (JGI-PGF)"/>
            <person name="Walter F."/>
            <person name="Albersmeier A."/>
            <person name="Kalinowski J."/>
            <person name="Ruckert C."/>
        </authorList>
    </citation>
    <scope>NUCLEOTIDE SEQUENCE</scope>
    <source>
        <strain evidence="3">CGMCC 1.15367</strain>
    </source>
</reference>
<protein>
    <recommendedName>
        <fullName evidence="2">Cytochrome c oxidase subunit IV bacterial aa3 type domain-containing protein</fullName>
    </recommendedName>
</protein>
<feature type="transmembrane region" description="Helical" evidence="1">
    <location>
        <begin position="30"/>
        <end position="49"/>
    </location>
</feature>
<evidence type="ECO:0000259" key="2">
    <source>
        <dbReference type="Pfam" id="PF07835"/>
    </source>
</evidence>
<dbReference type="Gene3D" id="1.20.5.160">
    <property type="entry name" value="Bacterial aa3 type cytochrome c oxidase subunit IV"/>
    <property type="match status" value="1"/>
</dbReference>